<proteinExistence type="predicted"/>
<dbReference type="Proteomes" id="UP000244224">
    <property type="component" value="Unassembled WGS sequence"/>
</dbReference>
<evidence type="ECO:0000313" key="2">
    <source>
        <dbReference type="EMBL" id="PTX39756.1"/>
    </source>
</evidence>
<comment type="caution">
    <text evidence="2">The sequence shown here is derived from an EMBL/GenBank/DDBJ whole genome shotgun (WGS) entry which is preliminary data.</text>
</comment>
<dbReference type="OrthoDB" id="7028951at2"/>
<dbReference type="AlphaFoldDB" id="A0A2T6A7I8"/>
<evidence type="ECO:0000313" key="3">
    <source>
        <dbReference type="Proteomes" id="UP000244224"/>
    </source>
</evidence>
<sequence length="113" mass="12610">MQHFTIPHSASAIQIPVALHEVVHVEAQGNYVLLTTPGRSLMLRMSFATCIGMLPSGTGRQIHRSHWVASRIITGTSARNRRLFLTTTTGKQIPVARNRKHTITEWVRQLTAS</sequence>
<gene>
    <name evidence="2" type="ORF">C8N34_13718</name>
</gene>
<evidence type="ECO:0000259" key="1">
    <source>
        <dbReference type="SMART" id="SM00850"/>
    </source>
</evidence>
<dbReference type="Pfam" id="PF04397">
    <property type="entry name" value="LytTR"/>
    <property type="match status" value="1"/>
</dbReference>
<name>A0A2T6A7I8_9RHOB</name>
<dbReference type="InterPro" id="IPR007492">
    <property type="entry name" value="LytTR_DNA-bd_dom"/>
</dbReference>
<dbReference type="Gene3D" id="2.40.50.1020">
    <property type="entry name" value="LytTr DNA-binding domain"/>
    <property type="match status" value="1"/>
</dbReference>
<keyword evidence="3" id="KW-1185">Reference proteome</keyword>
<organism evidence="2 3">
    <name type="scientific">Gemmobacter caeni</name>
    <dbReference type="NCBI Taxonomy" id="589035"/>
    <lineage>
        <taxon>Bacteria</taxon>
        <taxon>Pseudomonadati</taxon>
        <taxon>Pseudomonadota</taxon>
        <taxon>Alphaproteobacteria</taxon>
        <taxon>Rhodobacterales</taxon>
        <taxon>Paracoccaceae</taxon>
        <taxon>Gemmobacter</taxon>
    </lineage>
</organism>
<keyword evidence="2" id="KW-0238">DNA-binding</keyword>
<reference evidence="2 3" key="1">
    <citation type="submission" date="2018-04" db="EMBL/GenBank/DDBJ databases">
        <title>Genomic Encyclopedia of Archaeal and Bacterial Type Strains, Phase II (KMG-II): from individual species to whole genera.</title>
        <authorList>
            <person name="Goeker M."/>
        </authorList>
    </citation>
    <scope>NUCLEOTIDE SEQUENCE [LARGE SCALE GENOMIC DNA]</scope>
    <source>
        <strain evidence="2 3">DSM 21823</strain>
    </source>
</reference>
<dbReference type="SMART" id="SM00850">
    <property type="entry name" value="LytTR"/>
    <property type="match status" value="1"/>
</dbReference>
<feature type="domain" description="HTH LytTR-type" evidence="1">
    <location>
        <begin position="12"/>
        <end position="108"/>
    </location>
</feature>
<protein>
    <submittedName>
        <fullName evidence="2">LytTr DNA-binding domain-containing protein</fullName>
    </submittedName>
</protein>
<dbReference type="GO" id="GO:0003677">
    <property type="term" value="F:DNA binding"/>
    <property type="evidence" value="ECO:0007669"/>
    <property type="project" value="UniProtKB-KW"/>
</dbReference>
<accession>A0A2T6A7I8</accession>
<dbReference type="RefSeq" id="WP_108130935.1">
    <property type="nucleotide sequence ID" value="NZ_QBKP01000037.1"/>
</dbReference>
<dbReference type="EMBL" id="QBKP01000037">
    <property type="protein sequence ID" value="PTX39756.1"/>
    <property type="molecule type" value="Genomic_DNA"/>
</dbReference>